<protein>
    <submittedName>
        <fullName evidence="1">Uncharacterized protein</fullName>
    </submittedName>
</protein>
<keyword evidence="1" id="KW-0614">Plasmid</keyword>
<evidence type="ECO:0000313" key="1">
    <source>
        <dbReference type="EMBL" id="WAH44995.1"/>
    </source>
</evidence>
<reference evidence="1" key="1">
    <citation type="submission" date="2022-08" db="EMBL/GenBank/DDBJ databases">
        <title>Alicyclobacillus fastidiosus DSM 17978, complete genome.</title>
        <authorList>
            <person name="Wang Q."/>
            <person name="Cai R."/>
            <person name="Wang Z."/>
        </authorList>
    </citation>
    <scope>NUCLEOTIDE SEQUENCE</scope>
    <source>
        <strain evidence="1">DSM 17978</strain>
        <plasmid evidence="1">unnamed2</plasmid>
    </source>
</reference>
<proteinExistence type="predicted"/>
<evidence type="ECO:0000313" key="2">
    <source>
        <dbReference type="Proteomes" id="UP001164761"/>
    </source>
</evidence>
<gene>
    <name evidence="1" type="ORF">NZD89_28855</name>
</gene>
<name>A0ABY6ZQ70_9BACL</name>
<geneLocation type="plasmid" evidence="1 2">
    <name>unnamed2</name>
</geneLocation>
<accession>A0ABY6ZQ70</accession>
<dbReference type="Proteomes" id="UP001164761">
    <property type="component" value="Plasmid unnamed2"/>
</dbReference>
<dbReference type="RefSeq" id="WP_268008864.1">
    <property type="nucleotide sequence ID" value="NZ_CP104069.1"/>
</dbReference>
<sequence length="280" mass="31993">MCGFFLRFPYGKKNMGTMIQLRVFRMSDLTWLVWPRPSFSQEELDAIQSELETFALEVTYEDRVVKSDVPPHFILYIHSLIKNNAASVIDGMIGTYAVNGINAGIQALKSVDSSLSTDKRERTSAEVNIPFRDDEPRVIIQVPDEAQLQVNGDDINVGIGSMKKRSTKSLAIPSPSGLHKGIRLSTLGRIKKPQDGENMLYAQISLVYQRSWQLVIQKIDKNHTIKPRHKRLFETRMPSLYPAPNFQLGRLSFLWFMVAVWKMIILTDLTSNTRHPFRLV</sequence>
<keyword evidence="2" id="KW-1185">Reference proteome</keyword>
<dbReference type="EMBL" id="CP104069">
    <property type="protein sequence ID" value="WAH44995.1"/>
    <property type="molecule type" value="Genomic_DNA"/>
</dbReference>
<organism evidence="1 2">
    <name type="scientific">Alicyclobacillus fastidiosus</name>
    <dbReference type="NCBI Taxonomy" id="392011"/>
    <lineage>
        <taxon>Bacteria</taxon>
        <taxon>Bacillati</taxon>
        <taxon>Bacillota</taxon>
        <taxon>Bacilli</taxon>
        <taxon>Bacillales</taxon>
        <taxon>Alicyclobacillaceae</taxon>
        <taxon>Alicyclobacillus</taxon>
    </lineage>
</organism>